<protein>
    <submittedName>
        <fullName evidence="2">Uncharacterized protein</fullName>
    </submittedName>
</protein>
<organism evidence="2">
    <name type="scientific">Burkholderia pseudomallei 1710a</name>
    <dbReference type="NCBI Taxonomy" id="320371"/>
    <lineage>
        <taxon>Bacteria</taxon>
        <taxon>Pseudomonadati</taxon>
        <taxon>Pseudomonadota</taxon>
        <taxon>Betaproteobacteria</taxon>
        <taxon>Burkholderiales</taxon>
        <taxon>Burkholderiaceae</taxon>
        <taxon>Burkholderia</taxon>
        <taxon>pseudomallei group</taxon>
    </lineage>
</organism>
<name>A0A0E1VVY0_BURPE</name>
<dbReference type="Proteomes" id="UP000001812">
    <property type="component" value="Chromosome II"/>
</dbReference>
<sequence>MRRPVGHAGSTIRNTQDAARPTATAADALSPSLDVLPTLGASGYKNL</sequence>
<reference evidence="2" key="1">
    <citation type="submission" date="2009-05" db="EMBL/GenBank/DDBJ databases">
        <authorList>
            <person name="Harkins D.M."/>
            <person name="DeShazer D."/>
            <person name="Woods D.E."/>
            <person name="Brinkac L.M."/>
            <person name="Brown K.A."/>
            <person name="Hung G.C."/>
            <person name="Tuanyok A."/>
            <person name="Zhang B."/>
            <person name="Nierman W.C."/>
        </authorList>
    </citation>
    <scope>NUCLEOTIDE SEQUENCE [LARGE SCALE GENOMIC DNA]</scope>
    <source>
        <strain evidence="2">1710a</strain>
    </source>
</reference>
<accession>A0A0E1VVY0</accession>
<gene>
    <name evidence="2" type="ORF">BURPS1710A_A1512</name>
</gene>
<feature type="region of interest" description="Disordered" evidence="1">
    <location>
        <begin position="1"/>
        <end position="25"/>
    </location>
</feature>
<evidence type="ECO:0000313" key="2">
    <source>
        <dbReference type="EMBL" id="EET05090.1"/>
    </source>
</evidence>
<dbReference type="HOGENOM" id="CLU_3165560_0_0_4"/>
<proteinExistence type="predicted"/>
<dbReference type="AlphaFoldDB" id="A0A0E1VVY0"/>
<evidence type="ECO:0000256" key="1">
    <source>
        <dbReference type="SAM" id="MobiDB-lite"/>
    </source>
</evidence>
<dbReference type="EMBL" id="CM000833">
    <property type="protein sequence ID" value="EET05090.1"/>
    <property type="molecule type" value="Genomic_DNA"/>
</dbReference>